<dbReference type="AlphaFoldDB" id="A0AAC9N6G6"/>
<evidence type="ECO:0000256" key="1">
    <source>
        <dbReference type="ARBA" id="ARBA00005189"/>
    </source>
</evidence>
<keyword evidence="4" id="KW-1133">Transmembrane helix</keyword>
<feature type="domain" description="Phospholipid/glycerol acyltransferase" evidence="5">
    <location>
        <begin position="67"/>
        <end position="187"/>
    </location>
</feature>
<evidence type="ECO:0000256" key="2">
    <source>
        <dbReference type="ARBA" id="ARBA00022679"/>
    </source>
</evidence>
<keyword evidence="7" id="KW-1185">Reference proteome</keyword>
<sequence>MQNRIKTKLRITIASVLLIISGSMGIILRIISVDYLLNFNRKYLVSFSSKLVLKIIGIKIQLPNEIPFNSENQYFITFNHNSDLDIFALTALGYTNTVFLLSDRTLKIVPLTLSAISIGVLYIPEQHKTEKRLDFFKKLEKIAKTKKINIAGSSEGVHDQLHGIGNFNKGVYHLTTVCKLDIIPVFIGIPEEINLIKGHEHLKSGNIKVEILETIDTQNWILNDLEKNKDEVRNIYVKKFNEVHKTAIV</sequence>
<keyword evidence="4" id="KW-0812">Transmembrane</keyword>
<dbReference type="Pfam" id="PF01553">
    <property type="entry name" value="Acyltransferase"/>
    <property type="match status" value="1"/>
</dbReference>
<reference evidence="6 7" key="1">
    <citation type="submission" date="2016-10" db="EMBL/GenBank/DDBJ databases">
        <title>Flavobacterium gilvum sp. nov., isolated from stream water.</title>
        <authorList>
            <person name="Shin S.-K."/>
            <person name="Cho Y.-J."/>
            <person name="Yi H."/>
        </authorList>
    </citation>
    <scope>NUCLEOTIDE SEQUENCE [LARGE SCALE GENOMIC DNA]</scope>
    <source>
        <strain evidence="6 7">EM1308</strain>
    </source>
</reference>
<dbReference type="PANTHER" id="PTHR10434:SF11">
    <property type="entry name" value="1-ACYL-SN-GLYCEROL-3-PHOSPHATE ACYLTRANSFERASE"/>
    <property type="match status" value="1"/>
</dbReference>
<dbReference type="EMBL" id="CP017479">
    <property type="protein sequence ID" value="AOW10362.1"/>
    <property type="molecule type" value="Genomic_DNA"/>
</dbReference>
<evidence type="ECO:0000259" key="5">
    <source>
        <dbReference type="Pfam" id="PF01553"/>
    </source>
</evidence>
<gene>
    <name evidence="6" type="ORF">EM308_13090</name>
</gene>
<evidence type="ECO:0000313" key="7">
    <source>
        <dbReference type="Proteomes" id="UP000175968"/>
    </source>
</evidence>
<dbReference type="InterPro" id="IPR002123">
    <property type="entry name" value="Plipid/glycerol_acylTrfase"/>
</dbReference>
<dbReference type="Proteomes" id="UP000175968">
    <property type="component" value="Chromosome"/>
</dbReference>
<dbReference type="KEGG" id="fgl:EM308_13090"/>
<dbReference type="SUPFAM" id="SSF69593">
    <property type="entry name" value="Glycerol-3-phosphate (1)-acyltransferase"/>
    <property type="match status" value="1"/>
</dbReference>
<keyword evidence="2" id="KW-0808">Transferase</keyword>
<evidence type="ECO:0000313" key="6">
    <source>
        <dbReference type="EMBL" id="AOW10362.1"/>
    </source>
</evidence>
<accession>A0AAC9N6G6</accession>
<keyword evidence="3" id="KW-0012">Acyltransferase</keyword>
<keyword evidence="4" id="KW-0472">Membrane</keyword>
<dbReference type="PANTHER" id="PTHR10434">
    <property type="entry name" value="1-ACYL-SN-GLYCEROL-3-PHOSPHATE ACYLTRANSFERASE"/>
    <property type="match status" value="1"/>
</dbReference>
<evidence type="ECO:0000256" key="3">
    <source>
        <dbReference type="ARBA" id="ARBA00023315"/>
    </source>
</evidence>
<name>A0AAC9N6G6_9FLAO</name>
<comment type="pathway">
    <text evidence="1">Lipid metabolism.</text>
</comment>
<proteinExistence type="predicted"/>
<dbReference type="RefSeq" id="WP_035633999.1">
    <property type="nucleotide sequence ID" value="NZ_CP017479.1"/>
</dbReference>
<dbReference type="GO" id="GO:0006654">
    <property type="term" value="P:phosphatidic acid biosynthetic process"/>
    <property type="evidence" value="ECO:0007669"/>
    <property type="project" value="TreeGrafter"/>
</dbReference>
<evidence type="ECO:0000256" key="4">
    <source>
        <dbReference type="SAM" id="Phobius"/>
    </source>
</evidence>
<dbReference type="GO" id="GO:0003841">
    <property type="term" value="F:1-acylglycerol-3-phosphate O-acyltransferase activity"/>
    <property type="evidence" value="ECO:0007669"/>
    <property type="project" value="TreeGrafter"/>
</dbReference>
<protein>
    <recommendedName>
        <fullName evidence="5">Phospholipid/glycerol acyltransferase domain-containing protein</fullName>
    </recommendedName>
</protein>
<feature type="transmembrane region" description="Helical" evidence="4">
    <location>
        <begin position="12"/>
        <end position="31"/>
    </location>
</feature>
<organism evidence="6 7">
    <name type="scientific">Flavobacterium gilvum</name>
    <dbReference type="NCBI Taxonomy" id="1492737"/>
    <lineage>
        <taxon>Bacteria</taxon>
        <taxon>Pseudomonadati</taxon>
        <taxon>Bacteroidota</taxon>
        <taxon>Flavobacteriia</taxon>
        <taxon>Flavobacteriales</taxon>
        <taxon>Flavobacteriaceae</taxon>
        <taxon>Flavobacterium</taxon>
    </lineage>
</organism>